<dbReference type="InterPro" id="IPR002168">
    <property type="entry name" value="Lipase_GDXG_HIS_AS"/>
</dbReference>
<protein>
    <recommendedName>
        <fullName evidence="3">Alpha/beta hydrolase fold-3 domain-containing protein</fullName>
    </recommendedName>
</protein>
<proteinExistence type="inferred from homology"/>
<dbReference type="PANTHER" id="PTHR48081">
    <property type="entry name" value="AB HYDROLASE SUPERFAMILY PROTEIN C4A8.06C"/>
    <property type="match status" value="1"/>
</dbReference>
<comment type="similarity">
    <text evidence="1">Belongs to the 'GDXG' lipolytic enzyme family.</text>
</comment>
<sequence length="319" mass="35232">MYKPVPTAPRFLEAIKDIYGLTTDEEAGQPKYVREFTDQASAMIESSTVEKQDLEIEFNNIKVNISILRPVGSKDKVLPVIMYLHGGGWVLGSYNTHCVLTNELVNLLPCCVVFVHYSLSPEVKYPVALEECYAVLCWVQKNAASFFADASKLVISGDSAGGNLSAAVTILAKQRGNSGIKYQVLYYPAVDVDFDSASYVEHQNNAFLPRTTMRYMWEAYLTSKEERKLATAVPFSVPLKELEDLPPTLVITAERDVLRSEGEAYAKKLQKAGVPTVAVCYVGTGHGFLTLPFLQSSALAAISQTVDTLRKHWSSDSKL</sequence>
<dbReference type="SUPFAM" id="SSF53474">
    <property type="entry name" value="alpha/beta-Hydrolases"/>
    <property type="match status" value="1"/>
</dbReference>
<dbReference type="AlphaFoldDB" id="A0A8H7SIY5"/>
<keyword evidence="5" id="KW-1185">Reference proteome</keyword>
<evidence type="ECO:0000256" key="1">
    <source>
        <dbReference type="ARBA" id="ARBA00010515"/>
    </source>
</evidence>
<dbReference type="Proteomes" id="UP000613177">
    <property type="component" value="Unassembled WGS sequence"/>
</dbReference>
<keyword evidence="2" id="KW-0378">Hydrolase</keyword>
<reference evidence="4" key="1">
    <citation type="submission" date="2021-01" db="EMBL/GenBank/DDBJ databases">
        <title>Metabolic potential, ecology and presence of endohyphal bacteria is reflected in genomic diversity of Mucoromycotina.</title>
        <authorList>
            <person name="Muszewska A."/>
            <person name="Okrasinska A."/>
            <person name="Steczkiewicz K."/>
            <person name="Drgas O."/>
            <person name="Orlowska M."/>
            <person name="Perlinska-Lenart U."/>
            <person name="Aleksandrzak-Piekarczyk T."/>
            <person name="Szatraj K."/>
            <person name="Zielenkiewicz U."/>
            <person name="Pilsyk S."/>
            <person name="Malc E."/>
            <person name="Mieczkowski P."/>
            <person name="Kruszewska J.S."/>
            <person name="Biernat P."/>
            <person name="Pawlowska J."/>
        </authorList>
    </citation>
    <scope>NUCLEOTIDE SEQUENCE</scope>
    <source>
        <strain evidence="4">WA0000018081</strain>
    </source>
</reference>
<dbReference type="GO" id="GO:0016787">
    <property type="term" value="F:hydrolase activity"/>
    <property type="evidence" value="ECO:0007669"/>
    <property type="project" value="UniProtKB-KW"/>
</dbReference>
<evidence type="ECO:0000313" key="4">
    <source>
        <dbReference type="EMBL" id="KAG2230132.1"/>
    </source>
</evidence>
<evidence type="ECO:0000259" key="3">
    <source>
        <dbReference type="Pfam" id="PF07859"/>
    </source>
</evidence>
<comment type="caution">
    <text evidence="4">The sequence shown here is derived from an EMBL/GenBank/DDBJ whole genome shotgun (WGS) entry which is preliminary data.</text>
</comment>
<gene>
    <name evidence="4" type="ORF">INT48_001474</name>
</gene>
<feature type="domain" description="Alpha/beta hydrolase fold-3" evidence="3">
    <location>
        <begin position="81"/>
        <end position="289"/>
    </location>
</feature>
<dbReference type="InterPro" id="IPR029058">
    <property type="entry name" value="AB_hydrolase_fold"/>
</dbReference>
<dbReference type="PROSITE" id="PS01173">
    <property type="entry name" value="LIPASE_GDXG_HIS"/>
    <property type="match status" value="1"/>
</dbReference>
<name>A0A8H7SIY5_9FUNG</name>
<organism evidence="4 5">
    <name type="scientific">Thamnidium elegans</name>
    <dbReference type="NCBI Taxonomy" id="101142"/>
    <lineage>
        <taxon>Eukaryota</taxon>
        <taxon>Fungi</taxon>
        <taxon>Fungi incertae sedis</taxon>
        <taxon>Mucoromycota</taxon>
        <taxon>Mucoromycotina</taxon>
        <taxon>Mucoromycetes</taxon>
        <taxon>Mucorales</taxon>
        <taxon>Mucorineae</taxon>
        <taxon>Mucoraceae</taxon>
        <taxon>Thamnidium</taxon>
    </lineage>
</organism>
<accession>A0A8H7SIY5</accession>
<evidence type="ECO:0000313" key="5">
    <source>
        <dbReference type="Proteomes" id="UP000613177"/>
    </source>
</evidence>
<evidence type="ECO:0000256" key="2">
    <source>
        <dbReference type="ARBA" id="ARBA00022801"/>
    </source>
</evidence>
<dbReference type="Pfam" id="PF07859">
    <property type="entry name" value="Abhydrolase_3"/>
    <property type="match status" value="1"/>
</dbReference>
<dbReference type="Gene3D" id="3.40.50.1820">
    <property type="entry name" value="alpha/beta hydrolase"/>
    <property type="match status" value="1"/>
</dbReference>
<dbReference type="InterPro" id="IPR050300">
    <property type="entry name" value="GDXG_lipolytic_enzyme"/>
</dbReference>
<dbReference type="EMBL" id="JAEPRE010000220">
    <property type="protein sequence ID" value="KAG2230132.1"/>
    <property type="molecule type" value="Genomic_DNA"/>
</dbReference>
<dbReference type="PANTHER" id="PTHR48081:SF8">
    <property type="entry name" value="ALPHA_BETA HYDROLASE FOLD-3 DOMAIN-CONTAINING PROTEIN-RELATED"/>
    <property type="match status" value="1"/>
</dbReference>
<dbReference type="InterPro" id="IPR013094">
    <property type="entry name" value="AB_hydrolase_3"/>
</dbReference>